<dbReference type="Gene3D" id="3.40.50.300">
    <property type="entry name" value="P-loop containing nucleotide triphosphate hydrolases"/>
    <property type="match status" value="1"/>
</dbReference>
<dbReference type="PANTHER" id="PTHR43776:SF7">
    <property type="entry name" value="D,D-DIPEPTIDE TRANSPORT ATP-BINDING PROTEIN DDPF-RELATED"/>
    <property type="match status" value="1"/>
</dbReference>
<dbReference type="InterPro" id="IPR003439">
    <property type="entry name" value="ABC_transporter-like_ATP-bd"/>
</dbReference>
<dbReference type="FunFam" id="3.40.50.300:FF:000016">
    <property type="entry name" value="Oligopeptide ABC transporter ATP-binding component"/>
    <property type="match status" value="1"/>
</dbReference>
<dbReference type="SUPFAM" id="SSF52540">
    <property type="entry name" value="P-loop containing nucleoside triphosphate hydrolases"/>
    <property type="match status" value="1"/>
</dbReference>
<feature type="region of interest" description="Disordered" evidence="5">
    <location>
        <begin position="1"/>
        <end position="51"/>
    </location>
</feature>
<dbReference type="GO" id="GO:0005524">
    <property type="term" value="F:ATP binding"/>
    <property type="evidence" value="ECO:0007669"/>
    <property type="project" value="UniProtKB-KW"/>
</dbReference>
<feature type="compositionally biased region" description="Pro residues" evidence="5">
    <location>
        <begin position="1"/>
        <end position="35"/>
    </location>
</feature>
<dbReference type="PATRIC" id="fig|52.7.peg.80"/>
<dbReference type="STRING" id="52.CMC5_000740"/>
<feature type="domain" description="ABC transporter" evidence="6">
    <location>
        <begin position="56"/>
        <end position="306"/>
    </location>
</feature>
<dbReference type="InterPro" id="IPR003593">
    <property type="entry name" value="AAA+_ATPase"/>
</dbReference>
<organism evidence="7 8">
    <name type="scientific">Chondromyces crocatus</name>
    <dbReference type="NCBI Taxonomy" id="52"/>
    <lineage>
        <taxon>Bacteria</taxon>
        <taxon>Pseudomonadati</taxon>
        <taxon>Myxococcota</taxon>
        <taxon>Polyangia</taxon>
        <taxon>Polyangiales</taxon>
        <taxon>Polyangiaceae</taxon>
        <taxon>Chondromyces</taxon>
    </lineage>
</organism>
<evidence type="ECO:0000256" key="4">
    <source>
        <dbReference type="ARBA" id="ARBA00022840"/>
    </source>
</evidence>
<comment type="similarity">
    <text evidence="1">Belongs to the ABC transporter superfamily.</text>
</comment>
<evidence type="ECO:0000256" key="3">
    <source>
        <dbReference type="ARBA" id="ARBA00022741"/>
    </source>
</evidence>
<dbReference type="GO" id="GO:0016887">
    <property type="term" value="F:ATP hydrolysis activity"/>
    <property type="evidence" value="ECO:0007669"/>
    <property type="project" value="InterPro"/>
</dbReference>
<dbReference type="EMBL" id="CP012159">
    <property type="protein sequence ID" value="AKT35962.1"/>
    <property type="molecule type" value="Genomic_DNA"/>
</dbReference>
<evidence type="ECO:0000259" key="6">
    <source>
        <dbReference type="PROSITE" id="PS50893"/>
    </source>
</evidence>
<evidence type="ECO:0000313" key="7">
    <source>
        <dbReference type="EMBL" id="AKT35962.1"/>
    </source>
</evidence>
<dbReference type="KEGG" id="ccro:CMC5_000740"/>
<dbReference type="InterPro" id="IPR050319">
    <property type="entry name" value="ABC_transp_ATP-bind"/>
</dbReference>
<dbReference type="CDD" id="cd03257">
    <property type="entry name" value="ABC_NikE_OppD_transporters"/>
    <property type="match status" value="1"/>
</dbReference>
<sequence>MSPSPPGSSPPTNAPAPSDAPPPDAPLPSDVPPPDASAQDEPVMSVRRARPQRPLVHAEKLSKLYPIYRGLLGRPVFLHAVDRVTFYIRKGETLGLVGESGCGKSTLGRTVLRLVEPTMGRVLFDGRDLSTMSEGELRLTRRRMQLVFQDPYGSLNPRMTVGEIVGEGLTIHRLAKTRREVDAQVAQALQDVGLRPDLADRFPHELSGGMRQRVGIARALVVKPDFVVCDEPVSALDLSVQAQILNLLEERQDTLGTSYLFITHDLRVAQYVSHRLAVMYLGRIVEMGPTQDVAERRHHPYTRALFQAMPALDPSGAARRRPLPLSGEPPNAIQPPTGCVFRLRCPSAEPGKCDVETPPLEEIVPGSHHRVACWHPNIDGSSV</sequence>
<dbReference type="InterPro" id="IPR013563">
    <property type="entry name" value="Oligopep_ABC_C"/>
</dbReference>
<dbReference type="InterPro" id="IPR017871">
    <property type="entry name" value="ABC_transporter-like_CS"/>
</dbReference>
<keyword evidence="3" id="KW-0547">Nucleotide-binding</keyword>
<dbReference type="SMART" id="SM00382">
    <property type="entry name" value="AAA"/>
    <property type="match status" value="1"/>
</dbReference>
<dbReference type="NCBIfam" id="TIGR01727">
    <property type="entry name" value="oligo_HPY"/>
    <property type="match status" value="1"/>
</dbReference>
<keyword evidence="2" id="KW-0813">Transport</keyword>
<dbReference type="GO" id="GO:0055085">
    <property type="term" value="P:transmembrane transport"/>
    <property type="evidence" value="ECO:0007669"/>
    <property type="project" value="UniProtKB-ARBA"/>
</dbReference>
<name>A0A0K1E5J0_CHOCO</name>
<evidence type="ECO:0000256" key="2">
    <source>
        <dbReference type="ARBA" id="ARBA00022448"/>
    </source>
</evidence>
<keyword evidence="4 7" id="KW-0067">ATP-binding</keyword>
<proteinExistence type="inferred from homology"/>
<reference evidence="7 8" key="1">
    <citation type="submission" date="2015-07" db="EMBL/GenBank/DDBJ databases">
        <title>Genome analysis of myxobacterium Chondromyces crocatus Cm c5 reveals a high potential for natural compound synthesis and the genetic basis for the loss of fruiting body formation.</title>
        <authorList>
            <person name="Zaburannyi N."/>
            <person name="Bunk B."/>
            <person name="Maier J."/>
            <person name="Overmann J."/>
            <person name="Mueller R."/>
        </authorList>
    </citation>
    <scope>NUCLEOTIDE SEQUENCE [LARGE SCALE GENOMIC DNA]</scope>
    <source>
        <strain evidence="7 8">Cm c5</strain>
    </source>
</reference>
<evidence type="ECO:0000313" key="8">
    <source>
        <dbReference type="Proteomes" id="UP000067626"/>
    </source>
</evidence>
<evidence type="ECO:0000256" key="5">
    <source>
        <dbReference type="SAM" id="MobiDB-lite"/>
    </source>
</evidence>
<dbReference type="PANTHER" id="PTHR43776">
    <property type="entry name" value="TRANSPORT ATP-BINDING PROTEIN"/>
    <property type="match status" value="1"/>
</dbReference>
<dbReference type="PROSITE" id="PS00211">
    <property type="entry name" value="ABC_TRANSPORTER_1"/>
    <property type="match status" value="1"/>
</dbReference>
<dbReference type="RefSeq" id="WP_245678193.1">
    <property type="nucleotide sequence ID" value="NZ_CP012159.1"/>
</dbReference>
<dbReference type="AlphaFoldDB" id="A0A0K1E5J0"/>
<gene>
    <name evidence="7" type="primary">dppD</name>
    <name evidence="7" type="ORF">CMC5_000740</name>
</gene>
<dbReference type="Pfam" id="PF00005">
    <property type="entry name" value="ABC_tran"/>
    <property type="match status" value="1"/>
</dbReference>
<dbReference type="InterPro" id="IPR027417">
    <property type="entry name" value="P-loop_NTPase"/>
</dbReference>
<evidence type="ECO:0000256" key="1">
    <source>
        <dbReference type="ARBA" id="ARBA00005417"/>
    </source>
</evidence>
<dbReference type="Proteomes" id="UP000067626">
    <property type="component" value="Chromosome"/>
</dbReference>
<dbReference type="PROSITE" id="PS50893">
    <property type="entry name" value="ABC_TRANSPORTER_2"/>
    <property type="match status" value="1"/>
</dbReference>
<dbReference type="Pfam" id="PF08352">
    <property type="entry name" value="oligo_HPY"/>
    <property type="match status" value="1"/>
</dbReference>
<keyword evidence="8" id="KW-1185">Reference proteome</keyword>
<accession>A0A0K1E5J0</accession>
<protein>
    <submittedName>
        <fullName evidence="7">Peptide ABC transporter ATP-binding protein</fullName>
    </submittedName>
</protein>
<dbReference type="GO" id="GO:0015833">
    <property type="term" value="P:peptide transport"/>
    <property type="evidence" value="ECO:0007669"/>
    <property type="project" value="InterPro"/>
</dbReference>